<protein>
    <submittedName>
        <fullName evidence="1">Unannotated protein</fullName>
    </submittedName>
</protein>
<evidence type="ECO:0000313" key="1">
    <source>
        <dbReference type="EMBL" id="CAB4594303.1"/>
    </source>
</evidence>
<organism evidence="1">
    <name type="scientific">freshwater metagenome</name>
    <dbReference type="NCBI Taxonomy" id="449393"/>
    <lineage>
        <taxon>unclassified sequences</taxon>
        <taxon>metagenomes</taxon>
        <taxon>ecological metagenomes</taxon>
    </lineage>
</organism>
<sequence length="68" mass="7105">MRIALFGTNAGLCPCDTDGTLKRPMRMKTGPVVFAAQVTASLVCDSSAGKTIGSESSARIQAISSIEW</sequence>
<name>A0A6J6G4V8_9ZZZZ</name>
<dbReference type="EMBL" id="CAEZUB010000103">
    <property type="protein sequence ID" value="CAB4594303.1"/>
    <property type="molecule type" value="Genomic_DNA"/>
</dbReference>
<dbReference type="AlphaFoldDB" id="A0A6J6G4V8"/>
<accession>A0A6J6G4V8</accession>
<proteinExistence type="predicted"/>
<gene>
    <name evidence="1" type="ORF">UFOPK1775_00797</name>
</gene>
<reference evidence="1" key="1">
    <citation type="submission" date="2020-05" db="EMBL/GenBank/DDBJ databases">
        <authorList>
            <person name="Chiriac C."/>
            <person name="Salcher M."/>
            <person name="Ghai R."/>
            <person name="Kavagutti S V."/>
        </authorList>
    </citation>
    <scope>NUCLEOTIDE SEQUENCE</scope>
</reference>